<dbReference type="EMBL" id="CP013050">
    <property type="protein sequence ID" value="ALM76162.1"/>
    <property type="molecule type" value="Genomic_DNA"/>
</dbReference>
<reference evidence="1 2" key="1">
    <citation type="journal article" date="2016" name="Genome Announc.">
        <title>Complete genome sequence of the hyperthermophilic and piezophilic archaeon Thermococcus barophilus Ch5, capable of growth at the expense of hydrogenogenesis from carbon monoxide and formate.</title>
        <authorList>
            <person name="Oger P."/>
            <person name="Sokolova T.G."/>
            <person name="Kozhevnikova D.A."/>
            <person name="Taranov E.A."/>
            <person name="Vannier P."/>
            <person name="Lee H.S."/>
            <person name="Kwon K.K."/>
            <person name="Kang S.G."/>
            <person name="Lee J.H."/>
            <person name="Bonch-Osmolovskaya E.A."/>
            <person name="Lebedinsky A.V."/>
        </authorList>
    </citation>
    <scope>NUCLEOTIDE SEQUENCE [LARGE SCALE GENOMIC DNA]</scope>
    <source>
        <strain evidence="2">Ch5</strain>
    </source>
</reference>
<dbReference type="STRING" id="55802.TBCH5v1_2266"/>
<dbReference type="InterPro" id="IPR005489">
    <property type="entry name" value="DUF257"/>
</dbReference>
<dbReference type="Pfam" id="PF03192">
    <property type="entry name" value="DUF257"/>
    <property type="match status" value="1"/>
</dbReference>
<evidence type="ECO:0000313" key="2">
    <source>
        <dbReference type="Proteomes" id="UP000066042"/>
    </source>
</evidence>
<dbReference type="AlphaFoldDB" id="A0A0S1XEL5"/>
<accession>A0A0S1XEL5</accession>
<name>A0A0S1XEL5_THEBA</name>
<dbReference type="GeneID" id="26137485"/>
<sequence>MDSTLSLNEYLNKIKAGEVVLVEHSSISKHPAVFYAIGRTYGWENLLVIDVIDSILPIVRSLTLSKIEIPQNIARIKIGGTSNWGKIITEIDPHTDPGIFLSKFAWHRNSYCAKREKTITVTLNFERLIPIQEMSRYFTLLLSNLEASYLGDPRGIVFHFINYEVSERGYTSMLEEIATRILRITGWEILIRKSPQLHEENQKLKMIL</sequence>
<gene>
    <name evidence="1" type="ORF">TBCH5v1_2266</name>
</gene>
<proteinExistence type="predicted"/>
<organism evidence="1 2">
    <name type="scientific">Thermococcus barophilus</name>
    <dbReference type="NCBI Taxonomy" id="55802"/>
    <lineage>
        <taxon>Archaea</taxon>
        <taxon>Methanobacteriati</taxon>
        <taxon>Methanobacteriota</taxon>
        <taxon>Thermococci</taxon>
        <taxon>Thermococcales</taxon>
        <taxon>Thermococcaceae</taxon>
        <taxon>Thermococcus</taxon>
    </lineage>
</organism>
<dbReference type="RefSeq" id="WP_056934602.1">
    <property type="nucleotide sequence ID" value="NZ_CP013050.1"/>
</dbReference>
<evidence type="ECO:0000313" key="1">
    <source>
        <dbReference type="EMBL" id="ALM76162.1"/>
    </source>
</evidence>
<dbReference type="Gene3D" id="3.40.50.11570">
    <property type="entry name" value="Protein of unknown function DUF257"/>
    <property type="match status" value="1"/>
</dbReference>
<evidence type="ECO:0008006" key="3">
    <source>
        <dbReference type="Google" id="ProtNLM"/>
    </source>
</evidence>
<dbReference type="PATRIC" id="fig|55802.8.peg.2246"/>
<protein>
    <recommendedName>
        <fullName evidence="3">DUF835 domain-containing protein</fullName>
    </recommendedName>
</protein>
<dbReference type="Proteomes" id="UP000066042">
    <property type="component" value="Chromosome"/>
</dbReference>